<dbReference type="Gene3D" id="3.10.310.30">
    <property type="match status" value="1"/>
</dbReference>
<proteinExistence type="predicted"/>
<feature type="domain" description="DDH" evidence="1">
    <location>
        <begin position="15"/>
        <end position="154"/>
    </location>
</feature>
<dbReference type="Pfam" id="PF01368">
    <property type="entry name" value="DHH"/>
    <property type="match status" value="1"/>
</dbReference>
<evidence type="ECO:0000259" key="1">
    <source>
        <dbReference type="Pfam" id="PF01368"/>
    </source>
</evidence>
<gene>
    <name evidence="3" type="primary">nrnA</name>
    <name evidence="3" type="ORF">GCM10008986_06740</name>
</gene>
<dbReference type="InterPro" id="IPR051319">
    <property type="entry name" value="Oligoribo/pAp-PDE_c-di-AMP_PDE"/>
</dbReference>
<name>A0ABN1AUJ6_9BACI</name>
<reference evidence="3 4" key="1">
    <citation type="journal article" date="2019" name="Int. J. Syst. Evol. Microbiol.">
        <title>The Global Catalogue of Microorganisms (GCM) 10K type strain sequencing project: providing services to taxonomists for standard genome sequencing and annotation.</title>
        <authorList>
            <consortium name="The Broad Institute Genomics Platform"/>
            <consortium name="The Broad Institute Genome Sequencing Center for Infectious Disease"/>
            <person name="Wu L."/>
            <person name="Ma J."/>
        </authorList>
    </citation>
    <scope>NUCLEOTIDE SEQUENCE [LARGE SCALE GENOMIC DNA]</scope>
    <source>
        <strain evidence="3 4">JCM 12389</strain>
    </source>
</reference>
<dbReference type="PANTHER" id="PTHR47618:SF1">
    <property type="entry name" value="BIFUNCTIONAL OLIGORIBONUCLEASE AND PAP PHOSPHATASE NRNA"/>
    <property type="match status" value="1"/>
</dbReference>
<organism evidence="3 4">
    <name type="scientific">Salinibacillus aidingensis</name>
    <dbReference type="NCBI Taxonomy" id="237684"/>
    <lineage>
        <taxon>Bacteria</taxon>
        <taxon>Bacillati</taxon>
        <taxon>Bacillota</taxon>
        <taxon>Bacilli</taxon>
        <taxon>Bacillales</taxon>
        <taxon>Bacillaceae</taxon>
        <taxon>Salinibacillus</taxon>
    </lineage>
</organism>
<dbReference type="SUPFAM" id="SSF64182">
    <property type="entry name" value="DHH phosphoesterases"/>
    <property type="match status" value="1"/>
</dbReference>
<dbReference type="Pfam" id="PF02272">
    <property type="entry name" value="DHHA1"/>
    <property type="match status" value="1"/>
</dbReference>
<accession>A0ABN1AUJ6</accession>
<dbReference type="EMBL" id="BAAADO010000001">
    <property type="protein sequence ID" value="GAA0484178.1"/>
    <property type="molecule type" value="Genomic_DNA"/>
</dbReference>
<feature type="domain" description="DHHA1" evidence="2">
    <location>
        <begin position="228"/>
        <end position="312"/>
    </location>
</feature>
<keyword evidence="4" id="KW-1185">Reference proteome</keyword>
<sequence length="321" mass="36173">MSKKEIISAIKQYDQIIIHRHVRPDPDAYGSQAGLAELIKASFPEKTVYITGKEDPSLRFLAELDEIEDDQYKNALVIVCDTANQERVCDQRYAQGDKLIKIDHHPKTDSYGDVEWVDTEASSASEMIYELYLEGKEDGFKMTAESARLIYAGIVGDTGRFLFPSASAKTFQYVSELVKYPFDRSKLYDDLYNTKHNIARLKGFILQNFTVTENGLSTVKITTNILEEYGITVAETSQLVGLLGDIEGIITWVFFIEEPDEIRVRLRSRGPTINHIAARYNGGGHPLASGASVNTWDETADVVRELEEVCKEYHQGSHSDK</sequence>
<dbReference type="InterPro" id="IPR003156">
    <property type="entry name" value="DHHA1_dom"/>
</dbReference>
<dbReference type="InterPro" id="IPR001667">
    <property type="entry name" value="DDH_dom"/>
</dbReference>
<evidence type="ECO:0000259" key="2">
    <source>
        <dbReference type="Pfam" id="PF02272"/>
    </source>
</evidence>
<protein>
    <submittedName>
        <fullName evidence="3">Bifunctional oligoribonuclease/PAP phosphatase NrnA</fullName>
    </submittedName>
</protein>
<comment type="caution">
    <text evidence="3">The sequence shown here is derived from an EMBL/GenBank/DDBJ whole genome shotgun (WGS) entry which is preliminary data.</text>
</comment>
<dbReference type="Gene3D" id="3.90.1640.10">
    <property type="entry name" value="inorganic pyrophosphatase (n-terminal core)"/>
    <property type="match status" value="1"/>
</dbReference>
<dbReference type="Proteomes" id="UP001500880">
    <property type="component" value="Unassembled WGS sequence"/>
</dbReference>
<dbReference type="RefSeq" id="WP_343837525.1">
    <property type="nucleotide sequence ID" value="NZ_BAAADO010000001.1"/>
</dbReference>
<dbReference type="InterPro" id="IPR038763">
    <property type="entry name" value="DHH_sf"/>
</dbReference>
<evidence type="ECO:0000313" key="4">
    <source>
        <dbReference type="Proteomes" id="UP001500880"/>
    </source>
</evidence>
<evidence type="ECO:0000313" key="3">
    <source>
        <dbReference type="EMBL" id="GAA0484178.1"/>
    </source>
</evidence>
<dbReference type="PANTHER" id="PTHR47618">
    <property type="entry name" value="BIFUNCTIONAL OLIGORIBONUCLEASE AND PAP PHOSPHATASE NRNA"/>
    <property type="match status" value="1"/>
</dbReference>